<proteinExistence type="predicted"/>
<dbReference type="GeneID" id="34614470"/>
<dbReference type="AlphaFoldDB" id="A0A1L9SUN5"/>
<feature type="region of interest" description="Disordered" evidence="1">
    <location>
        <begin position="100"/>
        <end position="180"/>
    </location>
</feature>
<protein>
    <submittedName>
        <fullName evidence="2">Uncharacterized protein</fullName>
    </submittedName>
</protein>
<evidence type="ECO:0000313" key="3">
    <source>
        <dbReference type="Proteomes" id="UP000184188"/>
    </source>
</evidence>
<dbReference type="Proteomes" id="UP000184188">
    <property type="component" value="Unassembled WGS sequence"/>
</dbReference>
<feature type="compositionally biased region" description="Basic residues" evidence="1">
    <location>
        <begin position="126"/>
        <end position="136"/>
    </location>
</feature>
<gene>
    <name evidence="2" type="ORF">ASPZODRAFT_255053</name>
</gene>
<keyword evidence="3" id="KW-1185">Reference proteome</keyword>
<feature type="compositionally biased region" description="Low complexity" evidence="1">
    <location>
        <begin position="100"/>
        <end position="110"/>
    </location>
</feature>
<sequence length="180" mass="20876">MIIQATSRRHHRIYSHISHITRTQQTHFNKHTSTNTLQQTHFNKHTSTNTLQQVHNKYIQQIQLSIMPFRSHRSRKTTTRTTKPSLMTRLRGPNARTKTYKTTTTTTTSKSNRRRGQKRADESVLPHRHHHQKRKVTLGDKLSGAMLKMKGSLTGRPGEKAAGTRRMHGTDGRGSHRRNY</sequence>
<dbReference type="VEuPathDB" id="FungiDB:ASPZODRAFT_255053"/>
<organism evidence="2 3">
    <name type="scientific">Penicilliopsis zonata CBS 506.65</name>
    <dbReference type="NCBI Taxonomy" id="1073090"/>
    <lineage>
        <taxon>Eukaryota</taxon>
        <taxon>Fungi</taxon>
        <taxon>Dikarya</taxon>
        <taxon>Ascomycota</taxon>
        <taxon>Pezizomycotina</taxon>
        <taxon>Eurotiomycetes</taxon>
        <taxon>Eurotiomycetidae</taxon>
        <taxon>Eurotiales</taxon>
        <taxon>Aspergillaceae</taxon>
        <taxon>Penicilliopsis</taxon>
    </lineage>
</organism>
<evidence type="ECO:0000313" key="2">
    <source>
        <dbReference type="EMBL" id="OJJ50763.1"/>
    </source>
</evidence>
<reference evidence="3" key="1">
    <citation type="journal article" date="2017" name="Genome Biol.">
        <title>Comparative genomics reveals high biological diversity and specific adaptations in the industrially and medically important fungal genus Aspergillus.</title>
        <authorList>
            <person name="de Vries R.P."/>
            <person name="Riley R."/>
            <person name="Wiebenga A."/>
            <person name="Aguilar-Osorio G."/>
            <person name="Amillis S."/>
            <person name="Uchima C.A."/>
            <person name="Anderluh G."/>
            <person name="Asadollahi M."/>
            <person name="Askin M."/>
            <person name="Barry K."/>
            <person name="Battaglia E."/>
            <person name="Bayram O."/>
            <person name="Benocci T."/>
            <person name="Braus-Stromeyer S.A."/>
            <person name="Caldana C."/>
            <person name="Canovas D."/>
            <person name="Cerqueira G.C."/>
            <person name="Chen F."/>
            <person name="Chen W."/>
            <person name="Choi C."/>
            <person name="Clum A."/>
            <person name="Dos Santos R.A."/>
            <person name="Damasio A.R."/>
            <person name="Diallinas G."/>
            <person name="Emri T."/>
            <person name="Fekete E."/>
            <person name="Flipphi M."/>
            <person name="Freyberg S."/>
            <person name="Gallo A."/>
            <person name="Gournas C."/>
            <person name="Habgood R."/>
            <person name="Hainaut M."/>
            <person name="Harispe M.L."/>
            <person name="Henrissat B."/>
            <person name="Hilden K.S."/>
            <person name="Hope R."/>
            <person name="Hossain A."/>
            <person name="Karabika E."/>
            <person name="Karaffa L."/>
            <person name="Karanyi Z."/>
            <person name="Krasevec N."/>
            <person name="Kuo A."/>
            <person name="Kusch H."/>
            <person name="LaButti K."/>
            <person name="Lagendijk E.L."/>
            <person name="Lapidus A."/>
            <person name="Levasseur A."/>
            <person name="Lindquist E."/>
            <person name="Lipzen A."/>
            <person name="Logrieco A.F."/>
            <person name="MacCabe A."/>
            <person name="Maekelae M.R."/>
            <person name="Malavazi I."/>
            <person name="Melin P."/>
            <person name="Meyer V."/>
            <person name="Mielnichuk N."/>
            <person name="Miskei M."/>
            <person name="Molnar A.P."/>
            <person name="Mule G."/>
            <person name="Ngan C.Y."/>
            <person name="Orejas M."/>
            <person name="Orosz E."/>
            <person name="Ouedraogo J.P."/>
            <person name="Overkamp K.M."/>
            <person name="Park H.-S."/>
            <person name="Perrone G."/>
            <person name="Piumi F."/>
            <person name="Punt P.J."/>
            <person name="Ram A.F."/>
            <person name="Ramon A."/>
            <person name="Rauscher S."/>
            <person name="Record E."/>
            <person name="Riano-Pachon D.M."/>
            <person name="Robert V."/>
            <person name="Roehrig J."/>
            <person name="Ruller R."/>
            <person name="Salamov A."/>
            <person name="Salih N.S."/>
            <person name="Samson R.A."/>
            <person name="Sandor E."/>
            <person name="Sanguinetti M."/>
            <person name="Schuetze T."/>
            <person name="Sepcic K."/>
            <person name="Shelest E."/>
            <person name="Sherlock G."/>
            <person name="Sophianopoulou V."/>
            <person name="Squina F.M."/>
            <person name="Sun H."/>
            <person name="Susca A."/>
            <person name="Todd R.B."/>
            <person name="Tsang A."/>
            <person name="Unkles S.E."/>
            <person name="van de Wiele N."/>
            <person name="van Rossen-Uffink D."/>
            <person name="Oliveira J.V."/>
            <person name="Vesth T.C."/>
            <person name="Visser J."/>
            <person name="Yu J.-H."/>
            <person name="Zhou M."/>
            <person name="Andersen M.R."/>
            <person name="Archer D.B."/>
            <person name="Baker S.E."/>
            <person name="Benoit I."/>
            <person name="Brakhage A.A."/>
            <person name="Braus G.H."/>
            <person name="Fischer R."/>
            <person name="Frisvad J.C."/>
            <person name="Goldman G.H."/>
            <person name="Houbraken J."/>
            <person name="Oakley B."/>
            <person name="Pocsi I."/>
            <person name="Scazzocchio C."/>
            <person name="Seiboth B."/>
            <person name="vanKuyk P.A."/>
            <person name="Wortman J."/>
            <person name="Dyer P.S."/>
            <person name="Grigoriev I.V."/>
        </authorList>
    </citation>
    <scope>NUCLEOTIDE SEQUENCE [LARGE SCALE GENOMIC DNA]</scope>
    <source>
        <strain evidence="3">CBS 506.65</strain>
    </source>
</reference>
<dbReference type="RefSeq" id="XP_022585273.1">
    <property type="nucleotide sequence ID" value="XM_022728006.1"/>
</dbReference>
<dbReference type="OrthoDB" id="5426707at2759"/>
<accession>A0A1L9SUN5</accession>
<name>A0A1L9SUN5_9EURO</name>
<evidence type="ECO:0000256" key="1">
    <source>
        <dbReference type="SAM" id="MobiDB-lite"/>
    </source>
</evidence>
<dbReference type="EMBL" id="KV878336">
    <property type="protein sequence ID" value="OJJ50763.1"/>
    <property type="molecule type" value="Genomic_DNA"/>
</dbReference>